<organism evidence="2 3">
    <name type="scientific">Rotaria socialis</name>
    <dbReference type="NCBI Taxonomy" id="392032"/>
    <lineage>
        <taxon>Eukaryota</taxon>
        <taxon>Metazoa</taxon>
        <taxon>Spiralia</taxon>
        <taxon>Gnathifera</taxon>
        <taxon>Rotifera</taxon>
        <taxon>Eurotatoria</taxon>
        <taxon>Bdelloidea</taxon>
        <taxon>Philodinida</taxon>
        <taxon>Philodinidae</taxon>
        <taxon>Rotaria</taxon>
    </lineage>
</organism>
<dbReference type="GO" id="GO:0017040">
    <property type="term" value="F:N-acylsphingosine amidohydrolase activity"/>
    <property type="evidence" value="ECO:0007669"/>
    <property type="project" value="UniProtKB-EC"/>
</dbReference>
<proteinExistence type="predicted"/>
<evidence type="ECO:0000256" key="1">
    <source>
        <dbReference type="ARBA" id="ARBA00011891"/>
    </source>
</evidence>
<dbReference type="PANTHER" id="PTHR28583:SF1">
    <property type="entry name" value="ACID CERAMIDASE"/>
    <property type="match status" value="1"/>
</dbReference>
<keyword evidence="3" id="KW-1185">Reference proteome</keyword>
<dbReference type="Proteomes" id="UP000663873">
    <property type="component" value="Unassembled WGS sequence"/>
</dbReference>
<evidence type="ECO:0000313" key="3">
    <source>
        <dbReference type="Proteomes" id="UP000663873"/>
    </source>
</evidence>
<protein>
    <recommendedName>
        <fullName evidence="1">ceramidase</fullName>
        <ecNumber evidence="1">3.5.1.23</ecNumber>
    </recommendedName>
</protein>
<dbReference type="EC" id="3.5.1.23" evidence="1"/>
<dbReference type="AlphaFoldDB" id="A0A821Z3J5"/>
<reference evidence="2" key="1">
    <citation type="submission" date="2021-02" db="EMBL/GenBank/DDBJ databases">
        <authorList>
            <person name="Nowell W R."/>
        </authorList>
    </citation>
    <scope>NUCLEOTIDE SEQUENCE</scope>
</reference>
<feature type="non-terminal residue" evidence="2">
    <location>
        <position position="1"/>
    </location>
</feature>
<evidence type="ECO:0000313" key="2">
    <source>
        <dbReference type="EMBL" id="CAF4978315.1"/>
    </source>
</evidence>
<gene>
    <name evidence="2" type="ORF">UJA718_LOCUS49160</name>
</gene>
<name>A0A821Z3J5_9BILA</name>
<comment type="caution">
    <text evidence="2">The sequence shown here is derived from an EMBL/GenBank/DDBJ whole genome shotgun (WGS) entry which is preliminary data.</text>
</comment>
<accession>A0A821Z3J5</accession>
<sequence length="66" mass="7847">LGKDNLWFLIETNYDNWKKPPFFDDRITPCIKCMKMKGKSQVTFESLFNVFSSRPVLNKVENARLF</sequence>
<dbReference type="PANTHER" id="PTHR28583">
    <property type="entry name" value="ACID AMIDASE"/>
    <property type="match status" value="1"/>
</dbReference>
<dbReference type="EMBL" id="CAJOBP010101789">
    <property type="protein sequence ID" value="CAF4978315.1"/>
    <property type="molecule type" value="Genomic_DNA"/>
</dbReference>